<keyword evidence="2" id="KW-1185">Reference proteome</keyword>
<protein>
    <submittedName>
        <fullName evidence="1">Uncharacterized protein</fullName>
    </submittedName>
</protein>
<gene>
    <name evidence="1" type="ORF">FHR27_003237</name>
</gene>
<comment type="caution">
    <text evidence="1">The sequence shown here is derived from an EMBL/GenBank/DDBJ whole genome shotgun (WGS) entry which is preliminary data.</text>
</comment>
<name>A0A7Y9XR43_9GAMM</name>
<dbReference type="Proteomes" id="UP000578688">
    <property type="component" value="Unassembled WGS sequence"/>
</dbReference>
<organism evidence="1 2">
    <name type="scientific">Phytopseudomonas flavescens</name>
    <dbReference type="NCBI Taxonomy" id="29435"/>
    <lineage>
        <taxon>Bacteria</taxon>
        <taxon>Pseudomonadati</taxon>
        <taxon>Pseudomonadota</taxon>
        <taxon>Gammaproteobacteria</taxon>
        <taxon>Pseudomonadales</taxon>
        <taxon>Pseudomonadaceae</taxon>
        <taxon>Phytopseudomonas</taxon>
    </lineage>
</organism>
<sequence>MLDVETMLKDKPYLQVRYAKLKQGSRRFLIG</sequence>
<dbReference type="AlphaFoldDB" id="A0A7Y9XR43"/>
<reference evidence="1 2" key="1">
    <citation type="submission" date="2020-07" db="EMBL/GenBank/DDBJ databases">
        <title>Genomic analyses of the natural microbiome of Caenorhabditis elegans.</title>
        <authorList>
            <person name="Samuel B."/>
        </authorList>
    </citation>
    <scope>NUCLEOTIDE SEQUENCE [LARGE SCALE GENOMIC DNA]</scope>
    <source>
        <strain evidence="1 2">BIGb0408</strain>
    </source>
</reference>
<evidence type="ECO:0000313" key="1">
    <source>
        <dbReference type="EMBL" id="NYH74627.1"/>
    </source>
</evidence>
<proteinExistence type="predicted"/>
<dbReference type="EMBL" id="JACBYV010000001">
    <property type="protein sequence ID" value="NYH74627.1"/>
    <property type="molecule type" value="Genomic_DNA"/>
</dbReference>
<accession>A0A7Y9XR43</accession>
<evidence type="ECO:0000313" key="2">
    <source>
        <dbReference type="Proteomes" id="UP000578688"/>
    </source>
</evidence>